<gene>
    <name evidence="1" type="ORF">CCAE0312_LOCUS2813</name>
</gene>
<reference evidence="1" key="1">
    <citation type="submission" date="2021-01" db="EMBL/GenBank/DDBJ databases">
        <authorList>
            <person name="Corre E."/>
            <person name="Pelletier E."/>
            <person name="Niang G."/>
            <person name="Scheremetjew M."/>
            <person name="Finn R."/>
            <person name="Kale V."/>
            <person name="Holt S."/>
            <person name="Cochrane G."/>
            <person name="Meng A."/>
            <person name="Brown T."/>
            <person name="Cohen L."/>
        </authorList>
    </citation>
    <scope>NUCLEOTIDE SEQUENCE</scope>
    <source>
        <strain evidence="1">SAG 36.94</strain>
    </source>
</reference>
<name>A0A7S1XCK4_9RHOD</name>
<dbReference type="EMBL" id="HBGH01005205">
    <property type="protein sequence ID" value="CAD9230759.1"/>
    <property type="molecule type" value="Transcribed_RNA"/>
</dbReference>
<proteinExistence type="predicted"/>
<evidence type="ECO:0000313" key="1">
    <source>
        <dbReference type="EMBL" id="CAD9230759.1"/>
    </source>
</evidence>
<accession>A0A7S1XCK4</accession>
<organism evidence="1">
    <name type="scientific">Compsopogon caeruleus</name>
    <dbReference type="NCBI Taxonomy" id="31354"/>
    <lineage>
        <taxon>Eukaryota</taxon>
        <taxon>Rhodophyta</taxon>
        <taxon>Compsopogonophyceae</taxon>
        <taxon>Compsopogonales</taxon>
        <taxon>Compsopogonaceae</taxon>
        <taxon>Compsopogon</taxon>
    </lineage>
</organism>
<sequence length="340" mass="39275">MEVGQRMNGIALDESDLLEGPPLEGITHKVEKKKLRDERDKQAIKEKSFFNNVTDTKGEVGRPKSRRIDRPNILLCSPKQATWSRRMMARLHNPLRKEISDIYTMLEVLFHEPKAVRSYHCNLFFARWDHLCSYLTAEFEGEQQIFFRELIQADKELPEDLSSSRIKSYADLVQGIVNAMGEAERGVQNRPPIEPLQKAVKALEDIGIILEYMDDIERLIPPLLEQIADEEAGLKLEKKMILFMNKNGDYPQFNVLMMLNKLDKEEGKWLTNHACSMGVRIRIANYRTRFKVLHVRPLKEIVASLGGEMFEEYSEQTKKSALVSPQSVIEKKQIVSKEES</sequence>
<dbReference type="AlphaFoldDB" id="A0A7S1XCK4"/>
<protein>
    <submittedName>
        <fullName evidence="1">Uncharacterized protein</fullName>
    </submittedName>
</protein>